<protein>
    <submittedName>
        <fullName evidence="1">Uncharacterized protein</fullName>
    </submittedName>
</protein>
<reference evidence="1" key="1">
    <citation type="journal article" date="2015" name="PeerJ">
        <title>First genomic representation of candidate bacterial phylum KSB3 points to enhanced environmental sensing as a trigger of wastewater bulking.</title>
        <authorList>
            <person name="Sekiguchi Y."/>
            <person name="Ohashi A."/>
            <person name="Parks D.H."/>
            <person name="Yamauchi T."/>
            <person name="Tyson G.W."/>
            <person name="Hugenholtz P."/>
        </authorList>
    </citation>
    <scope>NUCLEOTIDE SEQUENCE [LARGE SCALE GENOMIC DNA]</scope>
</reference>
<proteinExistence type="predicted"/>
<dbReference type="Proteomes" id="UP000030661">
    <property type="component" value="Unassembled WGS sequence"/>
</dbReference>
<organism evidence="1">
    <name type="scientific">Vecturithrix granuli</name>
    <dbReference type="NCBI Taxonomy" id="1499967"/>
    <lineage>
        <taxon>Bacteria</taxon>
        <taxon>Candidatus Moduliflexota</taxon>
        <taxon>Candidatus Vecturitrichia</taxon>
        <taxon>Candidatus Vecturitrichales</taxon>
        <taxon>Candidatus Vecturitrichaceae</taxon>
        <taxon>Candidatus Vecturithrix</taxon>
    </lineage>
</organism>
<name>A0A081C129_VECG1</name>
<dbReference type="AlphaFoldDB" id="A0A081C129"/>
<keyword evidence="2" id="KW-1185">Reference proteome</keyword>
<accession>A0A081C129</accession>
<sequence length="187" mass="21072">MTKFISYVIGLLLGAVVLLGVALWLFLAPLFQADEMLAQIRVENVIDDRCYFVSLEVLPDHDETQRQEVLARTSICGDFLGLGYEFTLPEKTFLLMKKPGIVITNLIAIERKGYNQTGNVSVGRYNLEIVEAFRGLVSNLLKKTPMVKNITYDTKTLLKKPKQGAIIMYKLEPLRQQVVVECQGCAE</sequence>
<gene>
    <name evidence="1" type="ORF">U27_05257</name>
</gene>
<evidence type="ECO:0000313" key="2">
    <source>
        <dbReference type="Proteomes" id="UP000030661"/>
    </source>
</evidence>
<dbReference type="EMBL" id="DF820467">
    <property type="protein sequence ID" value="GAK58284.1"/>
    <property type="molecule type" value="Genomic_DNA"/>
</dbReference>
<dbReference type="HOGENOM" id="CLU_1445015_0_0_0"/>
<evidence type="ECO:0000313" key="1">
    <source>
        <dbReference type="EMBL" id="GAK58284.1"/>
    </source>
</evidence>